<feature type="domain" description="Peptidase M1 membrane alanine aminopeptidase" evidence="8">
    <location>
        <begin position="288"/>
        <end position="481"/>
    </location>
</feature>
<dbReference type="Gene3D" id="1.10.390.10">
    <property type="entry name" value="Neutral Protease Domain 2"/>
    <property type="match status" value="1"/>
</dbReference>
<keyword evidence="4" id="KW-0805">Transcription regulation</keyword>
<dbReference type="Proteomes" id="UP001443914">
    <property type="component" value="Unassembled WGS sequence"/>
</dbReference>
<dbReference type="SUPFAM" id="SSF48371">
    <property type="entry name" value="ARM repeat"/>
    <property type="match status" value="1"/>
</dbReference>
<evidence type="ECO:0000313" key="11">
    <source>
        <dbReference type="EMBL" id="KAK9748207.1"/>
    </source>
</evidence>
<gene>
    <name evidence="11" type="ORF">RND81_02G043200</name>
</gene>
<evidence type="ECO:0000259" key="9">
    <source>
        <dbReference type="Pfam" id="PF25316"/>
    </source>
</evidence>
<feature type="compositionally biased region" description="Basic residues" evidence="7">
    <location>
        <begin position="1451"/>
        <end position="1461"/>
    </location>
</feature>
<dbReference type="Gene3D" id="2.60.40.1730">
    <property type="entry name" value="tricorn interacting facor f3 domain"/>
    <property type="match status" value="1"/>
</dbReference>
<feature type="compositionally biased region" description="Basic and acidic residues" evidence="7">
    <location>
        <begin position="1462"/>
        <end position="1510"/>
    </location>
</feature>
<dbReference type="GO" id="GO:0006367">
    <property type="term" value="P:transcription initiation at RNA polymerase II promoter"/>
    <property type="evidence" value="ECO:0007669"/>
    <property type="project" value="TreeGrafter"/>
</dbReference>
<evidence type="ECO:0000256" key="5">
    <source>
        <dbReference type="ARBA" id="ARBA00023163"/>
    </source>
</evidence>
<keyword evidence="6" id="KW-0539">Nucleus</keyword>
<dbReference type="GO" id="GO:0000976">
    <property type="term" value="F:transcription cis-regulatory region binding"/>
    <property type="evidence" value="ECO:0007669"/>
    <property type="project" value="TreeGrafter"/>
</dbReference>
<evidence type="ECO:0000259" key="8">
    <source>
        <dbReference type="Pfam" id="PF01433"/>
    </source>
</evidence>
<feature type="compositionally biased region" description="Basic and acidic residues" evidence="7">
    <location>
        <begin position="1437"/>
        <end position="1450"/>
    </location>
</feature>
<evidence type="ECO:0000256" key="4">
    <source>
        <dbReference type="ARBA" id="ARBA00023015"/>
    </source>
</evidence>
<dbReference type="GO" id="GO:0008237">
    <property type="term" value="F:metallopeptidase activity"/>
    <property type="evidence" value="ECO:0007669"/>
    <property type="project" value="InterPro"/>
</dbReference>
<dbReference type="PANTHER" id="PTHR15137">
    <property type="entry name" value="TRANSCRIPTION INITIATION FACTOR TFIID"/>
    <property type="match status" value="1"/>
</dbReference>
<dbReference type="SUPFAM" id="SSF55486">
    <property type="entry name" value="Metalloproteases ('zincins'), catalytic domain"/>
    <property type="match status" value="1"/>
</dbReference>
<dbReference type="InterPro" id="IPR042097">
    <property type="entry name" value="Aminopeptidase_N-like_N_sf"/>
</dbReference>
<dbReference type="PANTHER" id="PTHR15137:SF9">
    <property type="entry name" value="TRANSCRIPTION INITIATION FACTOR TFIID SUBUNIT 2"/>
    <property type="match status" value="1"/>
</dbReference>
<evidence type="ECO:0000313" key="12">
    <source>
        <dbReference type="Proteomes" id="UP001443914"/>
    </source>
</evidence>
<dbReference type="GO" id="GO:0003682">
    <property type="term" value="F:chromatin binding"/>
    <property type="evidence" value="ECO:0007669"/>
    <property type="project" value="TreeGrafter"/>
</dbReference>
<dbReference type="Pfam" id="PF25316">
    <property type="entry name" value="TAF2_3rd"/>
    <property type="match status" value="1"/>
</dbReference>
<dbReference type="InterPro" id="IPR014782">
    <property type="entry name" value="Peptidase_M1_dom"/>
</dbReference>
<comment type="caution">
    <text evidence="11">The sequence shown here is derived from an EMBL/GenBank/DDBJ whole genome shotgun (WGS) entry which is preliminary data.</text>
</comment>
<dbReference type="CDD" id="cd09839">
    <property type="entry name" value="M1_like_TAF2"/>
    <property type="match status" value="1"/>
</dbReference>
<dbReference type="EMBL" id="JBDFQZ010000002">
    <property type="protein sequence ID" value="KAK9748207.1"/>
    <property type="molecule type" value="Genomic_DNA"/>
</dbReference>
<name>A0AAW1MV90_SAPOF</name>
<dbReference type="InterPro" id="IPR016024">
    <property type="entry name" value="ARM-type_fold"/>
</dbReference>
<feature type="compositionally biased region" description="Basic and acidic residues" evidence="7">
    <location>
        <begin position="1548"/>
        <end position="1557"/>
    </location>
</feature>
<dbReference type="GO" id="GO:0008270">
    <property type="term" value="F:zinc ion binding"/>
    <property type="evidence" value="ECO:0007669"/>
    <property type="project" value="InterPro"/>
</dbReference>
<dbReference type="InterPro" id="IPR057991">
    <property type="entry name" value="TPR_TAF2_C"/>
</dbReference>
<feature type="domain" description="Transcription initiation factor TFIID subunit 2 TPR repeats" evidence="10">
    <location>
        <begin position="659"/>
        <end position="942"/>
    </location>
</feature>
<proteinExistence type="inferred from homology"/>
<dbReference type="InterPro" id="IPR057345">
    <property type="entry name" value="Ig-like_TAF2"/>
</dbReference>
<comment type="similarity">
    <text evidence="2">Belongs to the TAF2 family.</text>
</comment>
<feature type="compositionally biased region" description="Basic and acidic residues" evidence="7">
    <location>
        <begin position="1397"/>
        <end position="1406"/>
    </location>
</feature>
<dbReference type="GO" id="GO:0005669">
    <property type="term" value="C:transcription factor TFIID complex"/>
    <property type="evidence" value="ECO:0007669"/>
    <property type="project" value="InterPro"/>
</dbReference>
<reference evidence="11" key="1">
    <citation type="submission" date="2024-03" db="EMBL/GenBank/DDBJ databases">
        <title>WGS assembly of Saponaria officinalis var. Norfolk2.</title>
        <authorList>
            <person name="Jenkins J."/>
            <person name="Shu S."/>
            <person name="Grimwood J."/>
            <person name="Barry K."/>
            <person name="Goodstein D."/>
            <person name="Schmutz J."/>
            <person name="Leebens-Mack J."/>
            <person name="Osbourn A."/>
        </authorList>
    </citation>
    <scope>NUCLEOTIDE SEQUENCE [LARGE SCALE GENOMIC DNA]</scope>
    <source>
        <strain evidence="11">JIC</strain>
    </source>
</reference>
<sequence>MAKAKKPPKNEGSKPETTSSEAIVLHQKLCLSIDIQNRRIFGYTELEIAVPDNGVIGLHAENLEIERVYVDGEPAEFDVFPHYQPVEIENRWCSVSSVDSAAHAAGVTYISALERELVPNLLILCCKTIAEGNQHHGQTPEENGGKPNGEVKQNVKLIKIEYWVEKAEAGVHFDENVLHTNSQIRRAHCWFPCMDDSLQRCCFDLEFTVPHNFVAVSNGTLLYQVLSKDDPPRKTFVYKLTIPVSARWISLAVAPFQILPDYQNSLLSHMCLTESFAKLQNTMKFFYSAFRHYETYLESPFPFGSYKQVFIAPEMVISSVTLGASMGIFSSHMLFDEKVIDQTIATRIKLSYALARQWFGVYITPETSNDEWLVDGLAGFLTDTYVKEFLGNNESRYRRYKANCAVCKADESGATTLSPSSMAKVFYGTQSIGLYGRIRSWKSVAILQMLEKQMGPDLFRGILRTIVSRAQDNAQSLRTLSTKEFRHYANKLGNLERPFLKEFFNRWVETCGCPVLRMGFSYNKRKNMVELAAFRECTAVPNATAFGFNHNNESENQGESGWPGMMTIKVHELDGTHDHLLPMAGDAWQLLEIKCHSRLASKRFQKPKKGSKPDGSDDNGDPVLAVDIRSGAESSLLWFRADPEMEYLAEIHFNQPLQMWINQLEKDRDVVAQAQAIVTLEEFANVPFPIISSLTNFVADIKVFWRVRIEAVFALAKIASEDNDWVGMLNLINYYKAKRFDPSTSLPKPNDFHDLAEYFVLEAIPHAVATVRTMDNKSPKEAVDFVLQVLKYNDNSGNPYSDVFWLATLVEAVGELEFGQQGISSLSSFLKRIDRLLQFDRLMPSYNGILTIRCIRTLTQMALKLSEFITLDRALELIKPFQDYSALWQVRIEARRALLDIEYHCNGINAALMLFMKYLEEEATLRGQAKLGVHMIRLSQITAVSGSNDDVKSQTLVILLRLLESRLAFRNVFLRHHLFCILQVLARRLPTLYIIPRDQMRQTGYAEICSQQRNTFLAFINQMKPVDPSSEIHSPYDQATFRMADPTGDYQEQTMQVEKLPSTDVNTISPNRLREMPVQCNPLPHDQIQNTVKQEAPEDVDVNIDLDVDAISSSQNHDMLVQADAIANSQQKNTQAQEATQNVDTVSGSHIRTMSDQADAAVDNKEQNVQVLGTCKDVDTTSFSQVMPVQADATAACQEQNMPVQDATKDEDTISSTRIDKNAVLETSNHVDHISDNQMDKLPVQVSIRDASTNSNLQIDKLPMQEPLKEADSVSTSRERKLPVVKIRVKPIATSNKGEGTSFKQVNPAASSSVSVGAPDRNITEVNCASNHVAEEVNSCRGSHMTASIGSAKVLREGDEIVRELQCTADSSNIHLTRDQSSLNFGREDALVNPEVQKPDMLRTAEDVDGGSLSTANPELDRKHRDKKEKKRKRDDHKKMNRDDPEYLEKKRLKKEKKQKKKEMAKLLNDERKAIPEKHSEKRKDEEVEVMSGKREESSRMMTDDRHRPSDPGMPLDSTSLKGQDGLGNKEANVRSTLSDRQGPRLVFRTEENKPKPPEGGSGTKLRIKIKNRKLDKS</sequence>
<feature type="domain" description="Transcription initiation factor TFIID subunit 2 Ig-like" evidence="9">
    <location>
        <begin position="511"/>
        <end position="656"/>
    </location>
</feature>
<dbReference type="InterPro" id="IPR037813">
    <property type="entry name" value="TAF2"/>
</dbReference>
<feature type="region of interest" description="Disordered" evidence="7">
    <location>
        <begin position="1387"/>
        <end position="1578"/>
    </location>
</feature>
<dbReference type="GO" id="GO:0016251">
    <property type="term" value="F:RNA polymerase II general transcription initiation factor activity"/>
    <property type="evidence" value="ECO:0007669"/>
    <property type="project" value="TreeGrafter"/>
</dbReference>
<evidence type="ECO:0000256" key="3">
    <source>
        <dbReference type="ARBA" id="ARBA00017363"/>
    </source>
</evidence>
<evidence type="ECO:0000256" key="1">
    <source>
        <dbReference type="ARBA" id="ARBA00004123"/>
    </source>
</evidence>
<evidence type="ECO:0000256" key="2">
    <source>
        <dbReference type="ARBA" id="ARBA00010937"/>
    </source>
</evidence>
<dbReference type="Pfam" id="PF25577">
    <property type="entry name" value="TPR_TAF2_C"/>
    <property type="match status" value="1"/>
</dbReference>
<evidence type="ECO:0000256" key="6">
    <source>
        <dbReference type="ARBA" id="ARBA00023242"/>
    </source>
</evidence>
<feature type="region of interest" description="Disordered" evidence="7">
    <location>
        <begin position="602"/>
        <end position="623"/>
    </location>
</feature>
<organism evidence="11 12">
    <name type="scientific">Saponaria officinalis</name>
    <name type="common">Common soapwort</name>
    <name type="synonym">Lychnis saponaria</name>
    <dbReference type="NCBI Taxonomy" id="3572"/>
    <lineage>
        <taxon>Eukaryota</taxon>
        <taxon>Viridiplantae</taxon>
        <taxon>Streptophyta</taxon>
        <taxon>Embryophyta</taxon>
        <taxon>Tracheophyta</taxon>
        <taxon>Spermatophyta</taxon>
        <taxon>Magnoliopsida</taxon>
        <taxon>eudicotyledons</taxon>
        <taxon>Gunneridae</taxon>
        <taxon>Pentapetalae</taxon>
        <taxon>Caryophyllales</taxon>
        <taxon>Caryophyllaceae</taxon>
        <taxon>Caryophylleae</taxon>
        <taxon>Saponaria</taxon>
    </lineage>
</organism>
<keyword evidence="12" id="KW-1185">Reference proteome</keyword>
<protein>
    <recommendedName>
        <fullName evidence="3">Transcription initiation factor TFIID subunit 2</fullName>
    </recommendedName>
</protein>
<dbReference type="InterPro" id="IPR027268">
    <property type="entry name" value="Peptidase_M4/M1_CTD_sf"/>
</dbReference>
<keyword evidence="5" id="KW-0804">Transcription</keyword>
<evidence type="ECO:0000259" key="10">
    <source>
        <dbReference type="Pfam" id="PF25577"/>
    </source>
</evidence>
<comment type="subcellular location">
    <subcellularLocation>
        <location evidence="1">Nucleus</location>
    </subcellularLocation>
</comment>
<dbReference type="SUPFAM" id="SSF63737">
    <property type="entry name" value="Leukotriene A4 hydrolase N-terminal domain"/>
    <property type="match status" value="1"/>
</dbReference>
<evidence type="ECO:0000256" key="7">
    <source>
        <dbReference type="SAM" id="MobiDB-lite"/>
    </source>
</evidence>
<accession>A0AAW1MV90</accession>
<feature type="compositionally biased region" description="Basic residues" evidence="7">
    <location>
        <begin position="1424"/>
        <end position="1436"/>
    </location>
</feature>
<dbReference type="Pfam" id="PF01433">
    <property type="entry name" value="Peptidase_M1"/>
    <property type="match status" value="1"/>
</dbReference>